<keyword evidence="3" id="KW-1185">Reference proteome</keyword>
<organism evidence="2 3">
    <name type="scientific">Dermatophagoides pteronyssinus</name>
    <name type="common">European house dust mite</name>
    <dbReference type="NCBI Taxonomy" id="6956"/>
    <lineage>
        <taxon>Eukaryota</taxon>
        <taxon>Metazoa</taxon>
        <taxon>Ecdysozoa</taxon>
        <taxon>Arthropoda</taxon>
        <taxon>Chelicerata</taxon>
        <taxon>Arachnida</taxon>
        <taxon>Acari</taxon>
        <taxon>Acariformes</taxon>
        <taxon>Sarcoptiformes</taxon>
        <taxon>Astigmata</taxon>
        <taxon>Psoroptidia</taxon>
        <taxon>Analgoidea</taxon>
        <taxon>Pyroglyphidae</taxon>
        <taxon>Dermatophagoidinae</taxon>
        <taxon>Dermatophagoides</taxon>
    </lineage>
</organism>
<accession>A0ABQ8J8Y5</accession>
<reference evidence="2 3" key="1">
    <citation type="journal article" date="2018" name="J. Allergy Clin. Immunol.">
        <title>High-quality assembly of Dermatophagoides pteronyssinus genome and transcriptome reveals a wide range of novel allergens.</title>
        <authorList>
            <person name="Liu X.Y."/>
            <person name="Yang K.Y."/>
            <person name="Wang M.Q."/>
            <person name="Kwok J.S."/>
            <person name="Zeng X."/>
            <person name="Yang Z."/>
            <person name="Xiao X.J."/>
            <person name="Lau C.P."/>
            <person name="Li Y."/>
            <person name="Huang Z.M."/>
            <person name="Ba J.G."/>
            <person name="Yim A.K."/>
            <person name="Ouyang C.Y."/>
            <person name="Ngai S.M."/>
            <person name="Chan T.F."/>
            <person name="Leung E.L."/>
            <person name="Liu L."/>
            <person name="Liu Z.G."/>
            <person name="Tsui S.K."/>
        </authorList>
    </citation>
    <scope>NUCLEOTIDE SEQUENCE [LARGE SCALE GENOMIC DNA]</scope>
    <source>
        <strain evidence="2">Derp</strain>
    </source>
</reference>
<keyword evidence="1" id="KW-0732">Signal</keyword>
<sequence>MFVSVMLSCVLPCRCVEGIKLLTVCYLRQLHSNSQTAKTPNRNWEPFERTMGPIDSDPDFMICSRMAPKMPHSFHFPFIVCRIK</sequence>
<evidence type="ECO:0000313" key="3">
    <source>
        <dbReference type="Proteomes" id="UP000887458"/>
    </source>
</evidence>
<name>A0ABQ8J8Y5_DERPT</name>
<evidence type="ECO:0008006" key="4">
    <source>
        <dbReference type="Google" id="ProtNLM"/>
    </source>
</evidence>
<protein>
    <recommendedName>
        <fullName evidence="4">Secreted protein</fullName>
    </recommendedName>
</protein>
<evidence type="ECO:0000256" key="1">
    <source>
        <dbReference type="SAM" id="SignalP"/>
    </source>
</evidence>
<feature type="signal peptide" evidence="1">
    <location>
        <begin position="1"/>
        <end position="18"/>
    </location>
</feature>
<proteinExistence type="predicted"/>
<reference evidence="2 3" key="2">
    <citation type="journal article" date="2022" name="Mol. Biol. Evol.">
        <title>Comparative Genomics Reveals Insights into the Divergent Evolution of Astigmatic Mites and Household Pest Adaptations.</title>
        <authorList>
            <person name="Xiong Q."/>
            <person name="Wan A.T."/>
            <person name="Liu X."/>
            <person name="Fung C.S."/>
            <person name="Xiao X."/>
            <person name="Malainual N."/>
            <person name="Hou J."/>
            <person name="Wang L."/>
            <person name="Wang M."/>
            <person name="Yang K.Y."/>
            <person name="Cui Y."/>
            <person name="Leung E.L."/>
            <person name="Nong W."/>
            <person name="Shin S.K."/>
            <person name="Au S.W."/>
            <person name="Jeong K.Y."/>
            <person name="Chew F.T."/>
            <person name="Hui J.H."/>
            <person name="Leung T.F."/>
            <person name="Tungtrongchitr A."/>
            <person name="Zhong N."/>
            <person name="Liu Z."/>
            <person name="Tsui S.K."/>
        </authorList>
    </citation>
    <scope>NUCLEOTIDE SEQUENCE [LARGE SCALE GENOMIC DNA]</scope>
    <source>
        <strain evidence="2">Derp</strain>
    </source>
</reference>
<feature type="chain" id="PRO_5045679227" description="Secreted protein" evidence="1">
    <location>
        <begin position="19"/>
        <end position="84"/>
    </location>
</feature>
<evidence type="ECO:0000313" key="2">
    <source>
        <dbReference type="EMBL" id="KAH9419063.1"/>
    </source>
</evidence>
<dbReference type="EMBL" id="NJHN03000061">
    <property type="protein sequence ID" value="KAH9419063.1"/>
    <property type="molecule type" value="Genomic_DNA"/>
</dbReference>
<gene>
    <name evidence="2" type="ORF">DERP_011158</name>
</gene>
<dbReference type="Proteomes" id="UP000887458">
    <property type="component" value="Unassembled WGS sequence"/>
</dbReference>
<comment type="caution">
    <text evidence="2">The sequence shown here is derived from an EMBL/GenBank/DDBJ whole genome shotgun (WGS) entry which is preliminary data.</text>
</comment>